<reference evidence="2" key="1">
    <citation type="submission" date="2019-10" db="EMBL/GenBank/DDBJ databases">
        <authorList>
            <person name="Zhang R."/>
            <person name="Pan Y."/>
            <person name="Wang J."/>
            <person name="Ma R."/>
            <person name="Yu S."/>
        </authorList>
    </citation>
    <scope>NUCLEOTIDE SEQUENCE</scope>
    <source>
        <strain evidence="2">LA-IB0</strain>
        <tissue evidence="2">Leaf</tissue>
    </source>
</reference>
<evidence type="ECO:0000313" key="2">
    <source>
        <dbReference type="EMBL" id="KAG8374608.1"/>
    </source>
</evidence>
<proteinExistence type="predicted"/>
<feature type="region of interest" description="Disordered" evidence="1">
    <location>
        <begin position="1"/>
        <end position="65"/>
    </location>
</feature>
<protein>
    <submittedName>
        <fullName evidence="2">Uncharacterized protein</fullName>
    </submittedName>
</protein>
<feature type="compositionally biased region" description="Polar residues" evidence="1">
    <location>
        <begin position="15"/>
        <end position="24"/>
    </location>
</feature>
<dbReference type="EMBL" id="WHWC01000010">
    <property type="protein sequence ID" value="KAG8374608.1"/>
    <property type="molecule type" value="Genomic_DNA"/>
</dbReference>
<evidence type="ECO:0000256" key="1">
    <source>
        <dbReference type="SAM" id="MobiDB-lite"/>
    </source>
</evidence>
<keyword evidence="3" id="KW-1185">Reference proteome</keyword>
<evidence type="ECO:0000313" key="3">
    <source>
        <dbReference type="Proteomes" id="UP000826271"/>
    </source>
</evidence>
<accession>A0AAV6WW75</accession>
<name>A0AAV6WW75_9LAMI</name>
<sequence length="113" mass="12341">MVHRRAALKPPRQAIVSSGRSQTITASTPPPSPAVKTTNVMSSSSLNPAASASHRQSQLQHHLSPAVSHRHYAVVSSRSGGLCLKILKFFEIYQPKEVEEVKVVSKTEEINMK</sequence>
<gene>
    <name evidence="2" type="ORF">BUALT_Bualt10G0013100</name>
</gene>
<feature type="compositionally biased region" description="Low complexity" evidence="1">
    <location>
        <begin position="42"/>
        <end position="53"/>
    </location>
</feature>
<dbReference type="AlphaFoldDB" id="A0AAV6WW75"/>
<comment type="caution">
    <text evidence="2">The sequence shown here is derived from an EMBL/GenBank/DDBJ whole genome shotgun (WGS) entry which is preliminary data.</text>
</comment>
<organism evidence="2 3">
    <name type="scientific">Buddleja alternifolia</name>
    <dbReference type="NCBI Taxonomy" id="168488"/>
    <lineage>
        <taxon>Eukaryota</taxon>
        <taxon>Viridiplantae</taxon>
        <taxon>Streptophyta</taxon>
        <taxon>Embryophyta</taxon>
        <taxon>Tracheophyta</taxon>
        <taxon>Spermatophyta</taxon>
        <taxon>Magnoliopsida</taxon>
        <taxon>eudicotyledons</taxon>
        <taxon>Gunneridae</taxon>
        <taxon>Pentapetalae</taxon>
        <taxon>asterids</taxon>
        <taxon>lamiids</taxon>
        <taxon>Lamiales</taxon>
        <taxon>Scrophulariaceae</taxon>
        <taxon>Buddlejeae</taxon>
        <taxon>Buddleja</taxon>
    </lineage>
</organism>
<dbReference type="Proteomes" id="UP000826271">
    <property type="component" value="Unassembled WGS sequence"/>
</dbReference>